<evidence type="ECO:0000313" key="2">
    <source>
        <dbReference type="Proteomes" id="UP001595952"/>
    </source>
</evidence>
<comment type="caution">
    <text evidence="1">The sequence shown here is derived from an EMBL/GenBank/DDBJ whole genome shotgun (WGS) entry which is preliminary data.</text>
</comment>
<keyword evidence="2" id="KW-1185">Reference proteome</keyword>
<reference evidence="2" key="1">
    <citation type="journal article" date="2019" name="Int. J. Syst. Evol. Microbiol.">
        <title>The Global Catalogue of Microorganisms (GCM) 10K type strain sequencing project: providing services to taxonomists for standard genome sequencing and annotation.</title>
        <authorList>
            <consortium name="The Broad Institute Genomics Platform"/>
            <consortium name="The Broad Institute Genome Sequencing Center for Infectious Disease"/>
            <person name="Wu L."/>
            <person name="Ma J."/>
        </authorList>
    </citation>
    <scope>NUCLEOTIDE SEQUENCE [LARGE SCALE GENOMIC DNA]</scope>
    <source>
        <strain evidence="2">CCUG 55995</strain>
    </source>
</reference>
<name>A0ABV9ID34_9DEIO</name>
<accession>A0ABV9ID34</accession>
<organism evidence="1 2">
    <name type="scientific">Deinococcus hohokamensis</name>
    <dbReference type="NCBI Taxonomy" id="309883"/>
    <lineage>
        <taxon>Bacteria</taxon>
        <taxon>Thermotogati</taxon>
        <taxon>Deinococcota</taxon>
        <taxon>Deinococci</taxon>
        <taxon>Deinococcales</taxon>
        <taxon>Deinococcaceae</taxon>
        <taxon>Deinococcus</taxon>
    </lineage>
</organism>
<dbReference type="EMBL" id="JBHSEI010000015">
    <property type="protein sequence ID" value="MFC4640256.1"/>
    <property type="molecule type" value="Genomic_DNA"/>
</dbReference>
<sequence length="65" mass="7184">MVEVKCNWVPGTVDTLRLRAGNRHCHLTVGELRRLFGLPALNAMYLNGSYRAQVDASTLTSLALL</sequence>
<dbReference type="RefSeq" id="WP_380063238.1">
    <property type="nucleotide sequence ID" value="NZ_JBHSEI010000015.1"/>
</dbReference>
<gene>
    <name evidence="1" type="ORF">ACFO0D_18150</name>
</gene>
<evidence type="ECO:0000313" key="1">
    <source>
        <dbReference type="EMBL" id="MFC4640256.1"/>
    </source>
</evidence>
<dbReference type="Proteomes" id="UP001595952">
    <property type="component" value="Unassembled WGS sequence"/>
</dbReference>
<proteinExistence type="predicted"/>
<protein>
    <submittedName>
        <fullName evidence="1">Uncharacterized protein</fullName>
    </submittedName>
</protein>